<accession>A0A8B8AMM4</accession>
<name>A0A8B8AMM4_CRAVI</name>
<dbReference type="InterPro" id="IPR049050">
    <property type="entry name" value="nSTAND3"/>
</dbReference>
<reference evidence="4" key="1">
    <citation type="submission" date="2025-08" db="UniProtKB">
        <authorList>
            <consortium name="RefSeq"/>
        </authorList>
    </citation>
    <scope>IDENTIFICATION</scope>
    <source>
        <tissue evidence="4">Whole sample</tissue>
    </source>
</reference>
<feature type="transmembrane region" description="Helical" evidence="1">
    <location>
        <begin position="226"/>
        <end position="245"/>
    </location>
</feature>
<evidence type="ECO:0000313" key="4">
    <source>
        <dbReference type="RefSeq" id="XP_022292782.1"/>
    </source>
</evidence>
<dbReference type="RefSeq" id="XP_022292782.1">
    <property type="nucleotide sequence ID" value="XM_022437074.1"/>
</dbReference>
<evidence type="ECO:0000256" key="1">
    <source>
        <dbReference type="SAM" id="Phobius"/>
    </source>
</evidence>
<sequence length="989" mass="114295">MHAKRELRAKQGITDDSHLSIKIGIHYRNFTHPVAKRSEIYPANLTIKMGFNRLYIILTYASVLLVTGDRDCSWSRKTVMHVDSCPMNKTTLENRIREKGCEKYANLQNCTEPSKFLYHCAINEYGNATVEVCAPLYIINGFCAEYNIVGARIQPHHKLRCSDVNPPCAARYNSTDAYLYEGCFANVKNKGLTTFSPNYSTPTSETTSTVAQMTASENTQIEFQTVVFIVYLVVAVVIAVIFVIITRRKIGQMYTGSLYALSEESALTTENDKEKTANICQRADYETTISKGELLRDRVFRGETGIEEQIKVINERTKGYLESYEEVNRCFVKTRFLLKSKTVLKENGIAVLIGQQGSGKTSIAVNIMSDPDYKNWKKLKITSWEELLALSKTENDTLIYIDNLFDGFLYHRKLEEWWHSLCFFYFEFIKPRKTIHLLITAKEEEIKTSCSYIFGDKNTPENICFVREESNSLTDNEKKEILVSQINRAKGKTKIDQSFDIDKLVSETKGEERLIGFPLCAHMWALEKDNTLRDPIIFTNPRSYVIRQIRDEIKDDKENVVKTLLLTLLFTNSQNHPVDLMYGKQCEKFLAEKTSKEFIAKVQPLNFQEMHSKASDLLDVILIKNNNVFELKHQIYIEGVCEYFFRMHFEAVVQYFPMYILRNCEMHDVPKDDLETLKKRVKTEIEKQALSEIFSWRIFENQSFKQYICDELQKDEEVMQHLLSLPDKSSGFGYPASFWASKFHLPNLSKEIVKYAKRKKEANLQFYLAMFGECCAKNEKYITQATNKQDVGNLQSCVFTFKTSDAETILHLLLSSDMPDYDAHYSFTKILKESNLKVDESLLLCTLRQRKCSRLLCILEILDRQRVSLVEDKNHTASLVNELIRSFPKSRHLELECLCRICIFVVCGKIPFSKSVKDTFFSRKNACHEEDSQCVNDELQREMANRITEFCDDLPRSDAKIPRISKSMNPKLVKAIKVSVQILSKIEIL</sequence>
<organism evidence="3 4">
    <name type="scientific">Crassostrea virginica</name>
    <name type="common">Eastern oyster</name>
    <dbReference type="NCBI Taxonomy" id="6565"/>
    <lineage>
        <taxon>Eukaryota</taxon>
        <taxon>Metazoa</taxon>
        <taxon>Spiralia</taxon>
        <taxon>Lophotrochozoa</taxon>
        <taxon>Mollusca</taxon>
        <taxon>Bivalvia</taxon>
        <taxon>Autobranchia</taxon>
        <taxon>Pteriomorphia</taxon>
        <taxon>Ostreida</taxon>
        <taxon>Ostreoidea</taxon>
        <taxon>Ostreidae</taxon>
        <taxon>Crassostrea</taxon>
    </lineage>
</organism>
<keyword evidence="1" id="KW-1133">Transmembrane helix</keyword>
<dbReference type="AlphaFoldDB" id="A0A8B8AMM4"/>
<proteinExistence type="predicted"/>
<keyword evidence="1" id="KW-0472">Membrane</keyword>
<dbReference type="OrthoDB" id="6157779at2759"/>
<evidence type="ECO:0000259" key="2">
    <source>
        <dbReference type="Pfam" id="PF20720"/>
    </source>
</evidence>
<protein>
    <submittedName>
        <fullName evidence="4">Uncharacterized protein LOC111103658 isoform X2</fullName>
    </submittedName>
</protein>
<feature type="domain" description="Novel STAND NTPase 3" evidence="2">
    <location>
        <begin position="331"/>
        <end position="486"/>
    </location>
</feature>
<keyword evidence="3" id="KW-1185">Reference proteome</keyword>
<keyword evidence="1" id="KW-0812">Transmembrane</keyword>
<evidence type="ECO:0000313" key="3">
    <source>
        <dbReference type="Proteomes" id="UP000694844"/>
    </source>
</evidence>
<dbReference type="GeneID" id="111103658"/>
<gene>
    <name evidence="4" type="primary">LOC111103658</name>
</gene>
<dbReference type="Pfam" id="PF20720">
    <property type="entry name" value="nSTAND3"/>
    <property type="match status" value="1"/>
</dbReference>
<dbReference type="Proteomes" id="UP000694844">
    <property type="component" value="Chromosome 7"/>
</dbReference>